<evidence type="ECO:0000313" key="8">
    <source>
        <dbReference type="Proteomes" id="UP000030361"/>
    </source>
</evidence>
<evidence type="ECO:0000256" key="1">
    <source>
        <dbReference type="ARBA" id="ARBA00007061"/>
    </source>
</evidence>
<dbReference type="AlphaFoldDB" id="A0A1S6QKL2"/>
<dbReference type="NCBIfam" id="TIGR01835">
    <property type="entry name" value="HMG-CoA-S_prok"/>
    <property type="match status" value="1"/>
</dbReference>
<dbReference type="Proteomes" id="UP000030361">
    <property type="component" value="Chromosome"/>
</dbReference>
<reference evidence="7 8" key="1">
    <citation type="journal article" date="2015" name="Genome Announc.">
        <title>Genome Sequence of Lactobacillus curieae CCTCC M 2011381T, a Novel Producer of Gamma-aminobutyric Acid.</title>
        <authorList>
            <person name="Wang Y."/>
            <person name="Wang Y."/>
            <person name="Lang C."/>
            <person name="Wei D."/>
            <person name="Xu P."/>
            <person name="Xie J."/>
        </authorList>
    </citation>
    <scope>NUCLEOTIDE SEQUENCE [LARGE SCALE GENOMIC DNA]</scope>
    <source>
        <strain evidence="7 8">CCTCC M 2011381</strain>
    </source>
</reference>
<dbReference type="KEGG" id="lcu:PL11_009650"/>
<feature type="binding site" evidence="4">
    <location>
        <position position="242"/>
    </location>
    <ligand>
        <name>(3S)-3-hydroxy-3-methylglutaryl-CoA</name>
        <dbReference type="ChEBI" id="CHEBI:43074"/>
    </ligand>
</feature>
<evidence type="ECO:0000256" key="2">
    <source>
        <dbReference type="ARBA" id="ARBA00022679"/>
    </source>
</evidence>
<keyword evidence="8" id="KW-1185">Reference proteome</keyword>
<dbReference type="eggNOG" id="COG3425">
    <property type="taxonomic scope" value="Bacteria"/>
</dbReference>
<dbReference type="OrthoDB" id="9769523at2"/>
<name>A0A1S6QKL2_9LACO</name>
<dbReference type="GO" id="GO:0006084">
    <property type="term" value="P:acetyl-CoA metabolic process"/>
    <property type="evidence" value="ECO:0007669"/>
    <property type="project" value="InterPro"/>
</dbReference>
<dbReference type="InterPro" id="IPR013746">
    <property type="entry name" value="HMG_CoA_synt_C_dom"/>
</dbReference>
<protein>
    <submittedName>
        <fullName evidence="7">Hydroxymethylglutaryl-CoA synthase</fullName>
    </submittedName>
</protein>
<feature type="active site" description="Acyl-thioester intermediate" evidence="3">
    <location>
        <position position="111"/>
    </location>
</feature>
<accession>A0A1S6QKL2</accession>
<dbReference type="RefSeq" id="WP_035166999.1">
    <property type="nucleotide sequence ID" value="NZ_CP018906.1"/>
</dbReference>
<evidence type="ECO:0000256" key="4">
    <source>
        <dbReference type="PIRSR" id="PIRSR611554-2"/>
    </source>
</evidence>
<feature type="binding site" evidence="4">
    <location>
        <position position="29"/>
    </location>
    <ligand>
        <name>(3S)-3-hydroxy-3-methylglutaryl-CoA</name>
        <dbReference type="ChEBI" id="CHEBI:43074"/>
    </ligand>
</feature>
<feature type="binding site" evidence="4">
    <location>
        <position position="273"/>
    </location>
    <ligand>
        <name>(3S)-3-hydroxy-3-methylglutaryl-CoA</name>
        <dbReference type="ChEBI" id="CHEBI:43074"/>
    </ligand>
</feature>
<dbReference type="InterPro" id="IPR016039">
    <property type="entry name" value="Thiolase-like"/>
</dbReference>
<proteinExistence type="inferred from homology"/>
<feature type="domain" description="Hydroxymethylglutaryl-coenzyme A synthase N-terminal" evidence="5">
    <location>
        <begin position="2"/>
        <end position="164"/>
    </location>
</feature>
<organism evidence="7 8">
    <name type="scientific">Lentilactobacillus curieae</name>
    <dbReference type="NCBI Taxonomy" id="1138822"/>
    <lineage>
        <taxon>Bacteria</taxon>
        <taxon>Bacillati</taxon>
        <taxon>Bacillota</taxon>
        <taxon>Bacilli</taxon>
        <taxon>Lactobacillales</taxon>
        <taxon>Lactobacillaceae</taxon>
        <taxon>Lentilactobacillus</taxon>
    </lineage>
</organism>
<dbReference type="SUPFAM" id="SSF53901">
    <property type="entry name" value="Thiolase-like"/>
    <property type="match status" value="2"/>
</dbReference>
<feature type="binding site" evidence="4">
    <location>
        <position position="143"/>
    </location>
    <ligand>
        <name>(3S)-3-hydroxy-3-methylglutaryl-CoA</name>
        <dbReference type="ChEBI" id="CHEBI:43074"/>
    </ligand>
</feature>
<feature type="domain" description="Hydroxymethylglutaryl-coenzyme A synthase C-terminal" evidence="6">
    <location>
        <begin position="266"/>
        <end position="367"/>
    </location>
</feature>
<dbReference type="PANTHER" id="PTHR43323">
    <property type="entry name" value="3-HYDROXY-3-METHYLGLUTARYL COENZYME A SYNTHASE"/>
    <property type="match status" value="1"/>
</dbReference>
<dbReference type="InterPro" id="IPR013528">
    <property type="entry name" value="HMG_CoA_synth_N"/>
</dbReference>
<feature type="active site" description="Proton donor/acceptor" evidence="3">
    <location>
        <position position="79"/>
    </location>
</feature>
<comment type="similarity">
    <text evidence="1">Belongs to the thiolase-like superfamily. HMG-CoA synthase family.</text>
</comment>
<dbReference type="Pfam" id="PF08540">
    <property type="entry name" value="HMG_CoA_synt_C"/>
    <property type="match status" value="2"/>
</dbReference>
<dbReference type="InterPro" id="IPR011554">
    <property type="entry name" value="HMG_CoA_synthase_prok"/>
</dbReference>
<evidence type="ECO:0000256" key="3">
    <source>
        <dbReference type="PIRSR" id="PIRSR611554-1"/>
    </source>
</evidence>
<evidence type="ECO:0000313" key="7">
    <source>
        <dbReference type="EMBL" id="AQW22168.1"/>
    </source>
</evidence>
<dbReference type="Gene3D" id="3.40.47.10">
    <property type="match status" value="2"/>
</dbReference>
<gene>
    <name evidence="7" type="ORF">PL11_009650</name>
</gene>
<feature type="domain" description="Hydroxymethylglutaryl-coenzyme A synthase C-terminal" evidence="6">
    <location>
        <begin position="174"/>
        <end position="246"/>
    </location>
</feature>
<dbReference type="EMBL" id="CP018906">
    <property type="protein sequence ID" value="AQW22168.1"/>
    <property type="molecule type" value="Genomic_DNA"/>
</dbReference>
<sequence>MSVGIEKIGFYTAPYYIDMVDLAEARNQDPNKFLIGIGQKQQSVIPPSQDVVSMAANAAETILTEEDKKTIDMIIFGTETGIDNSKAASMYLQSLLGISDYARAFEVKQACYGGTAGIQMGINYLALNPDRKVLVIGADIARYGLETPGEVTQGGGAVAMLLSSNPTVLALDGKSAFYSKNIMDFWRPNYTKEARVDGHYSNDVYVDFFNRTFNQYLDRYNKQVTDFDALVFHLPYPKMGVKALRTVVPQEEENNPLWVEFNHSKLYNSLVGNLYTGSLYLSLISLIANSKTIPAGANIGLFSYGSGAQGEFYSGVLGEFDRKLLKQSVDQQINRRKRLTITEYEQMYRSGLKETADLSINYSDDDSRFVLKGRAKDKLIYLDQVTGEDK</sequence>
<feature type="active site" description="Proton donor/acceptor" evidence="3">
    <location>
        <position position="233"/>
    </location>
</feature>
<dbReference type="GO" id="GO:0004421">
    <property type="term" value="F:hydroxymethylglutaryl-CoA synthase activity"/>
    <property type="evidence" value="ECO:0007669"/>
    <property type="project" value="InterPro"/>
</dbReference>
<dbReference type="CDD" id="cd00827">
    <property type="entry name" value="init_cond_enzymes"/>
    <property type="match status" value="1"/>
</dbReference>
<evidence type="ECO:0000259" key="5">
    <source>
        <dbReference type="Pfam" id="PF01154"/>
    </source>
</evidence>
<dbReference type="Pfam" id="PF01154">
    <property type="entry name" value="HMG_CoA_synt_N"/>
    <property type="match status" value="1"/>
</dbReference>
<dbReference type="PANTHER" id="PTHR43323:SF2">
    <property type="entry name" value="HYDROXYMETHYLGLUTARYL-COA SYNTHASE"/>
    <property type="match status" value="1"/>
</dbReference>
<evidence type="ECO:0000259" key="6">
    <source>
        <dbReference type="Pfam" id="PF08540"/>
    </source>
</evidence>
<keyword evidence="2" id="KW-0808">Transferase</keyword>